<dbReference type="Proteomes" id="UP000033452">
    <property type="component" value="Unassembled WGS sequence"/>
</dbReference>
<dbReference type="RefSeq" id="WP_046006077.1">
    <property type="nucleotide sequence ID" value="NZ_JXYA01000041.1"/>
</dbReference>
<organism evidence="1 2">
    <name type="scientific">Pseudoalteromonas rubra</name>
    <dbReference type="NCBI Taxonomy" id="43658"/>
    <lineage>
        <taxon>Bacteria</taxon>
        <taxon>Pseudomonadati</taxon>
        <taxon>Pseudomonadota</taxon>
        <taxon>Gammaproteobacteria</taxon>
        <taxon>Alteromonadales</taxon>
        <taxon>Pseudoalteromonadaceae</taxon>
        <taxon>Pseudoalteromonas</taxon>
    </lineage>
</organism>
<reference evidence="1 2" key="1">
    <citation type="journal article" date="2015" name="BMC Genomics">
        <title>Genome mining reveals unlocked bioactive potential of marine Gram-negative bacteria.</title>
        <authorList>
            <person name="Machado H."/>
            <person name="Sonnenschein E.C."/>
            <person name="Melchiorsen J."/>
            <person name="Gram L."/>
        </authorList>
    </citation>
    <scope>NUCLEOTIDE SEQUENCE [LARGE SCALE GENOMIC DNA]</scope>
    <source>
        <strain evidence="1 2">S2471</strain>
    </source>
</reference>
<name>A0A0F4QID2_9GAMM</name>
<dbReference type="PATRIC" id="fig|43658.5.peg.3475"/>
<keyword evidence="2" id="KW-1185">Reference proteome</keyword>
<dbReference type="OrthoDB" id="10020614at2"/>
<accession>A0A0F4QID2</accession>
<evidence type="ECO:0000313" key="1">
    <source>
        <dbReference type="EMBL" id="KJZ07079.1"/>
    </source>
</evidence>
<comment type="caution">
    <text evidence="1">The sequence shown here is derived from an EMBL/GenBank/DDBJ whole genome shotgun (WGS) entry which is preliminary data.</text>
</comment>
<evidence type="ECO:0000313" key="2">
    <source>
        <dbReference type="Proteomes" id="UP000033452"/>
    </source>
</evidence>
<protein>
    <submittedName>
        <fullName evidence="1">Uncharacterized protein</fullName>
    </submittedName>
</protein>
<dbReference type="EMBL" id="JXYA01000041">
    <property type="protein sequence ID" value="KJZ07079.1"/>
    <property type="molecule type" value="Genomic_DNA"/>
</dbReference>
<sequence>MSKNVELDPFKRYTLLAERAHSYFKDGQKVKTAAAIKSELEAIVRDNLAEFLTLHGYPEGDFDKYKITVKDPYLLLNPRKEGKNRTISQKKFEFFWHHFEMDSYVHKQVKELPDNYLFDALKSFIYNDKDVNGDLEPGHYILKRMSFNSNFKGHIVVIRMWVYFETNTIGERVLKYRAINAYDQASTSEGEPYKRIRVSEGFVIKNQYNTLLFGSIDYTHLFETEGKSSSNHYPEIVSLHTASPNSSLFVGFSLANYPDYKKPAVTQCYIERLSAVDDKLMTFDEYLAAKPWEKDQQTGEIKIGVRRPTKSELVNLTLSKDDAAHRNIMIPEKSELPD</sequence>
<proteinExistence type="predicted"/>
<dbReference type="AlphaFoldDB" id="A0A0F4QID2"/>
<gene>
    <name evidence="1" type="ORF">TW77_16470</name>
</gene>